<dbReference type="EMBL" id="LVWE01000001">
    <property type="protein sequence ID" value="OAD46801.1"/>
    <property type="molecule type" value="Genomic_DNA"/>
</dbReference>
<dbReference type="Gene3D" id="3.40.390.70">
    <property type="match status" value="1"/>
</dbReference>
<comment type="caution">
    <text evidence="1">The sequence shown here is derived from an EMBL/GenBank/DDBJ whole genome shotgun (WGS) entry which is preliminary data.</text>
</comment>
<evidence type="ECO:0000313" key="2">
    <source>
        <dbReference type="Proteomes" id="UP000076923"/>
    </source>
</evidence>
<name>A0A176TGN0_9FLAO</name>
<dbReference type="STRING" id="1333662.LPB303_00680"/>
<dbReference type="Pfam" id="PF15890">
    <property type="entry name" value="Peptidase_Mx1"/>
    <property type="match status" value="1"/>
</dbReference>
<dbReference type="InterPro" id="IPR030890">
    <property type="entry name" value="LP_HExxH_w_TonB"/>
</dbReference>
<gene>
    <name evidence="1" type="ORF">LPB303_00680</name>
</gene>
<proteinExistence type="predicted"/>
<protein>
    <recommendedName>
        <fullName evidence="3">Substrate import-associated zinc metallohydrolase lipoprotein</fullName>
    </recommendedName>
</protein>
<keyword evidence="2" id="KW-1185">Reference proteome</keyword>
<dbReference type="Proteomes" id="UP000076923">
    <property type="component" value="Unassembled WGS sequence"/>
</dbReference>
<dbReference type="SUPFAM" id="SSF55486">
    <property type="entry name" value="Metalloproteases ('zincins'), catalytic domain"/>
    <property type="match status" value="1"/>
</dbReference>
<dbReference type="NCBIfam" id="TIGR04549">
    <property type="entry name" value="LP_HExxH_w_tonB"/>
    <property type="match status" value="1"/>
</dbReference>
<sequence length="291" mass="32703">MKKIKYLAFILAITFSSCEENDIPNPDKSSISTDFGYENQFDKFLKREFVTPYNIEVLYKLPDIESNFNYTLVPAEYEKSIKLANLIKYLCLDAYSAVAPAGFLEKTFPKMLVFVGSFGYNDNGTILLGTAEGGLKVSLYGVNELDETSPEQLNNYYFNTIHHEFGHVLHQNIPFSADFTQIVGAGYIGDEWSTAWGDNESLEAGFISDYSSNQVSDDFVELISHYVLSTEADWAATIDQAGDVGGPLINQKIAIIKAYLKNSWGIDMDELRDEIQNRYANLSSQDLDNIN</sequence>
<organism evidence="1 2">
    <name type="scientific">Polaribacter atrinae</name>
    <dbReference type="NCBI Taxonomy" id="1333662"/>
    <lineage>
        <taxon>Bacteria</taxon>
        <taxon>Pseudomonadati</taxon>
        <taxon>Bacteroidota</taxon>
        <taxon>Flavobacteriia</taxon>
        <taxon>Flavobacteriales</taxon>
        <taxon>Flavobacteriaceae</taxon>
    </lineage>
</organism>
<accession>A0A176TGN0</accession>
<reference evidence="1 2" key="1">
    <citation type="submission" date="2016-02" db="EMBL/GenBank/DDBJ databases">
        <title>Draft genome sequence of Polaribacter atrinae KACC17473.</title>
        <authorList>
            <person name="Shin S.-K."/>
            <person name="Yi H."/>
        </authorList>
    </citation>
    <scope>NUCLEOTIDE SEQUENCE [LARGE SCALE GENOMIC DNA]</scope>
    <source>
        <strain evidence="1 2">KACC 17473</strain>
    </source>
</reference>
<evidence type="ECO:0000313" key="1">
    <source>
        <dbReference type="EMBL" id="OAD46801.1"/>
    </source>
</evidence>
<evidence type="ECO:0008006" key="3">
    <source>
        <dbReference type="Google" id="ProtNLM"/>
    </source>
</evidence>
<dbReference type="PROSITE" id="PS51257">
    <property type="entry name" value="PROKAR_LIPOPROTEIN"/>
    <property type="match status" value="1"/>
</dbReference>
<dbReference type="AlphaFoldDB" id="A0A176TGN0"/>
<dbReference type="RefSeq" id="WP_068447090.1">
    <property type="nucleotide sequence ID" value="NZ_CP150660.1"/>
</dbReference>